<gene>
    <name evidence="8" type="ORF">GCM10009807_11550</name>
</gene>
<keyword evidence="5" id="KW-0460">Magnesium</keyword>
<keyword evidence="4" id="KW-0378">Hydrolase</keyword>
<dbReference type="Pfam" id="PF00293">
    <property type="entry name" value="NUDIX"/>
    <property type="match status" value="1"/>
</dbReference>
<sequence length="250" mass="26756">MADDDAALRALRVIADAAGRSRPRTAADFSDPDVPVAATVVLLREGDAGPEVLMIRRPDRGSFGGAWVFPGGRLDAADGDPAIEEAAARAAALRETREETGLELDAGGLVPLSCWDPPPGIALRIRTWFFLGSDPGGELAPEPQEVDAVEWTRPADVLARHARGELTLYPPTFVTLDDLAGHADVQAILETARISGLKRYATVAREGAGGPMLLWQGDADYEDDRSSAVGAASRHRLDLSRLPWVYTRTP</sequence>
<comment type="cofactor">
    <cofactor evidence="1">
        <name>Mn(2+)</name>
        <dbReference type="ChEBI" id="CHEBI:29035"/>
    </cofactor>
</comment>
<evidence type="ECO:0000256" key="4">
    <source>
        <dbReference type="ARBA" id="ARBA00022801"/>
    </source>
</evidence>
<evidence type="ECO:0000256" key="2">
    <source>
        <dbReference type="ARBA" id="ARBA00001946"/>
    </source>
</evidence>
<dbReference type="PANTHER" id="PTHR12318:SF0">
    <property type="entry name" value="ACYL-COENZYME A DIPHOSPHATASE NUDT19"/>
    <property type="match status" value="1"/>
</dbReference>
<comment type="caution">
    <text evidence="8">The sequence shown here is derived from an EMBL/GenBank/DDBJ whole genome shotgun (WGS) entry which is preliminary data.</text>
</comment>
<protein>
    <recommendedName>
        <fullName evidence="7">Nudix hydrolase domain-containing protein</fullName>
    </recommendedName>
</protein>
<reference evidence="9" key="1">
    <citation type="journal article" date="2019" name="Int. J. Syst. Evol. Microbiol.">
        <title>The Global Catalogue of Microorganisms (GCM) 10K type strain sequencing project: providing services to taxonomists for standard genome sequencing and annotation.</title>
        <authorList>
            <consortium name="The Broad Institute Genomics Platform"/>
            <consortium name="The Broad Institute Genome Sequencing Center for Infectious Disease"/>
            <person name="Wu L."/>
            <person name="Ma J."/>
        </authorList>
    </citation>
    <scope>NUCLEOTIDE SEQUENCE [LARGE SCALE GENOMIC DNA]</scope>
    <source>
        <strain evidence="9">JCM 15575</strain>
    </source>
</reference>
<dbReference type="InterPro" id="IPR039121">
    <property type="entry name" value="NUDT19"/>
</dbReference>
<evidence type="ECO:0000256" key="3">
    <source>
        <dbReference type="ARBA" id="ARBA00022723"/>
    </source>
</evidence>
<keyword evidence="3" id="KW-0479">Metal-binding</keyword>
<dbReference type="PROSITE" id="PS51462">
    <property type="entry name" value="NUDIX"/>
    <property type="match status" value="1"/>
</dbReference>
<dbReference type="PANTHER" id="PTHR12318">
    <property type="entry name" value="TESTOSTERONE-REGULATED PROTEIN RP2"/>
    <property type="match status" value="1"/>
</dbReference>
<keyword evidence="9" id="KW-1185">Reference proteome</keyword>
<dbReference type="InterPro" id="IPR015797">
    <property type="entry name" value="NUDIX_hydrolase-like_dom_sf"/>
</dbReference>
<evidence type="ECO:0000259" key="7">
    <source>
        <dbReference type="PROSITE" id="PS51462"/>
    </source>
</evidence>
<dbReference type="Proteomes" id="UP001500596">
    <property type="component" value="Unassembled WGS sequence"/>
</dbReference>
<evidence type="ECO:0000256" key="5">
    <source>
        <dbReference type="ARBA" id="ARBA00022842"/>
    </source>
</evidence>
<keyword evidence="6" id="KW-0464">Manganese</keyword>
<organism evidence="8 9">
    <name type="scientific">Microbacterium lacus</name>
    <dbReference type="NCBI Taxonomy" id="415217"/>
    <lineage>
        <taxon>Bacteria</taxon>
        <taxon>Bacillati</taxon>
        <taxon>Actinomycetota</taxon>
        <taxon>Actinomycetes</taxon>
        <taxon>Micrococcales</taxon>
        <taxon>Microbacteriaceae</taxon>
        <taxon>Microbacterium</taxon>
    </lineage>
</organism>
<evidence type="ECO:0000256" key="1">
    <source>
        <dbReference type="ARBA" id="ARBA00001936"/>
    </source>
</evidence>
<feature type="domain" description="Nudix hydrolase" evidence="7">
    <location>
        <begin position="33"/>
        <end position="174"/>
    </location>
</feature>
<accession>A0ABP4SAR6</accession>
<dbReference type="SUPFAM" id="SSF55811">
    <property type="entry name" value="Nudix"/>
    <property type="match status" value="1"/>
</dbReference>
<dbReference type="InterPro" id="IPR000086">
    <property type="entry name" value="NUDIX_hydrolase_dom"/>
</dbReference>
<name>A0ABP4SAR6_9MICO</name>
<comment type="cofactor">
    <cofactor evidence="2">
        <name>Mg(2+)</name>
        <dbReference type="ChEBI" id="CHEBI:18420"/>
    </cofactor>
</comment>
<dbReference type="Gene3D" id="3.90.79.10">
    <property type="entry name" value="Nucleoside Triphosphate Pyrophosphohydrolase"/>
    <property type="match status" value="2"/>
</dbReference>
<evidence type="ECO:0000256" key="6">
    <source>
        <dbReference type="ARBA" id="ARBA00023211"/>
    </source>
</evidence>
<dbReference type="RefSeq" id="WP_344052530.1">
    <property type="nucleotide sequence ID" value="NZ_BAAAPK010000001.1"/>
</dbReference>
<evidence type="ECO:0000313" key="9">
    <source>
        <dbReference type="Proteomes" id="UP001500596"/>
    </source>
</evidence>
<evidence type="ECO:0000313" key="8">
    <source>
        <dbReference type="EMBL" id="GAA1669091.1"/>
    </source>
</evidence>
<proteinExistence type="predicted"/>
<dbReference type="EMBL" id="BAAAPK010000001">
    <property type="protein sequence ID" value="GAA1669091.1"/>
    <property type="molecule type" value="Genomic_DNA"/>
</dbReference>